<feature type="transmembrane region" description="Helical" evidence="9">
    <location>
        <begin position="12"/>
        <end position="33"/>
    </location>
</feature>
<name>A0ABT2MVB2_9CYAN</name>
<keyword evidence="4" id="KW-1003">Cell membrane</keyword>
<keyword evidence="3" id="KW-0813">Transport</keyword>
<dbReference type="EMBL" id="JAMXFF010000035">
    <property type="protein sequence ID" value="MCT7968683.1"/>
    <property type="molecule type" value="Genomic_DNA"/>
</dbReference>
<feature type="transmembrane region" description="Helical" evidence="9">
    <location>
        <begin position="148"/>
        <end position="169"/>
    </location>
</feature>
<dbReference type="Pfam" id="PF02386">
    <property type="entry name" value="TrkH"/>
    <property type="match status" value="1"/>
</dbReference>
<gene>
    <name evidence="10" type="ORF">NG799_20460</name>
</gene>
<evidence type="ECO:0000256" key="2">
    <source>
        <dbReference type="ARBA" id="ARBA00009137"/>
    </source>
</evidence>
<protein>
    <submittedName>
        <fullName evidence="10">TrkH family potassium uptake protein</fullName>
    </submittedName>
</protein>
<feature type="transmembrane region" description="Helical" evidence="9">
    <location>
        <begin position="72"/>
        <end position="96"/>
    </location>
</feature>
<comment type="subcellular location">
    <subcellularLocation>
        <location evidence="1">Cell membrane</location>
        <topology evidence="1">Multi-pass membrane protein</topology>
    </subcellularLocation>
</comment>
<sequence length="504" mass="56328">MIKLRPYTKTIVRDVGLMLHIPGGMALVSLWVCVAFREFYAIAPFLLTSLVSFGIGQLLYRSVHQYSEEAHLRHAMITVALSWGLIPLVGAIPFLAISSHLAPLPEISDTLLRFQNPWNAIFEAFSGFTSTGLTMALNPRELPYSLQWWRSFMEWIGGVGTIVLMLSVLDPSTEPFQLYNAEGRSRRIALTVTGTVRRIWKIYLIYTGVCIAVLGVLGMPWWEALNHGLTVISTGGFDVAGESMSAYSPVIQLAIVPMMIAGAVGFAIHDRLLRHRQFSLLWKQEEYRTLWLLLGGGTLILFLENYWFQGSFLWIDSLFQWVSALTTCGFNTVKVETWSASAKLLLSVAMAIGGAAGSTVGGLKIKRVLTLYKGVLWHFRRISLRPHQLMRYQLDGKSFGEAEAYRRIEGAAVLAVLWMSWLAIGVMVLNYLVPEKYQLSDTIFEAASALSGVGLSTGISHPDLQWGGKLVLILLMWMGRLEIIPVMLLLGSLMRRMKASLFKF</sequence>
<feature type="transmembrane region" description="Helical" evidence="9">
    <location>
        <begin position="203"/>
        <end position="222"/>
    </location>
</feature>
<evidence type="ECO:0000313" key="11">
    <source>
        <dbReference type="Proteomes" id="UP001525890"/>
    </source>
</evidence>
<proteinExistence type="inferred from homology"/>
<evidence type="ECO:0000256" key="9">
    <source>
        <dbReference type="SAM" id="Phobius"/>
    </source>
</evidence>
<evidence type="ECO:0000256" key="7">
    <source>
        <dbReference type="ARBA" id="ARBA00023065"/>
    </source>
</evidence>
<dbReference type="PANTHER" id="PTHR32024">
    <property type="entry name" value="TRK SYSTEM POTASSIUM UPTAKE PROTEIN TRKG-RELATED"/>
    <property type="match status" value="1"/>
</dbReference>
<dbReference type="Proteomes" id="UP001525890">
    <property type="component" value="Unassembled WGS sequence"/>
</dbReference>
<feature type="transmembrane region" description="Helical" evidence="9">
    <location>
        <begin position="246"/>
        <end position="268"/>
    </location>
</feature>
<evidence type="ECO:0000256" key="3">
    <source>
        <dbReference type="ARBA" id="ARBA00022448"/>
    </source>
</evidence>
<feature type="transmembrane region" description="Helical" evidence="9">
    <location>
        <begin position="411"/>
        <end position="433"/>
    </location>
</feature>
<dbReference type="PANTHER" id="PTHR32024:SF2">
    <property type="entry name" value="TRK SYSTEM POTASSIUM UPTAKE PROTEIN TRKG-RELATED"/>
    <property type="match status" value="1"/>
</dbReference>
<dbReference type="InterPro" id="IPR003445">
    <property type="entry name" value="Cat_transpt"/>
</dbReference>
<feature type="transmembrane region" description="Helical" evidence="9">
    <location>
        <begin position="470"/>
        <end position="494"/>
    </location>
</feature>
<feature type="transmembrane region" description="Helical" evidence="9">
    <location>
        <begin position="39"/>
        <end position="60"/>
    </location>
</feature>
<evidence type="ECO:0000256" key="4">
    <source>
        <dbReference type="ARBA" id="ARBA00022475"/>
    </source>
</evidence>
<evidence type="ECO:0000256" key="5">
    <source>
        <dbReference type="ARBA" id="ARBA00022692"/>
    </source>
</evidence>
<evidence type="ECO:0000313" key="10">
    <source>
        <dbReference type="EMBL" id="MCT7968683.1"/>
    </source>
</evidence>
<accession>A0ABT2MVB2</accession>
<feature type="transmembrane region" description="Helical" evidence="9">
    <location>
        <begin position="344"/>
        <end position="363"/>
    </location>
</feature>
<evidence type="ECO:0000256" key="6">
    <source>
        <dbReference type="ARBA" id="ARBA00022989"/>
    </source>
</evidence>
<feature type="transmembrane region" description="Helical" evidence="9">
    <location>
        <begin position="289"/>
        <end position="308"/>
    </location>
</feature>
<organism evidence="10 11">
    <name type="scientific">Laspinema palackyanum D2a</name>
    <dbReference type="NCBI Taxonomy" id="2953684"/>
    <lineage>
        <taxon>Bacteria</taxon>
        <taxon>Bacillati</taxon>
        <taxon>Cyanobacteriota</taxon>
        <taxon>Cyanophyceae</taxon>
        <taxon>Oscillatoriophycideae</taxon>
        <taxon>Oscillatoriales</taxon>
        <taxon>Laspinemataceae</taxon>
        <taxon>Laspinema</taxon>
        <taxon>Laspinema palackyanum</taxon>
    </lineage>
</organism>
<dbReference type="RefSeq" id="WP_368008191.1">
    <property type="nucleotide sequence ID" value="NZ_JAMXFF010000035.1"/>
</dbReference>
<keyword evidence="5 9" id="KW-0812">Transmembrane</keyword>
<reference evidence="10 11" key="1">
    <citation type="journal article" date="2022" name="Front. Microbiol.">
        <title>High genomic differentiation and limited gene flow indicate recent cryptic speciation within the genus Laspinema (cyanobacteria).</title>
        <authorList>
            <person name="Stanojkovic A."/>
            <person name="Skoupy S."/>
            <person name="Skaloud P."/>
            <person name="Dvorak P."/>
        </authorList>
    </citation>
    <scope>NUCLEOTIDE SEQUENCE [LARGE SCALE GENOMIC DNA]</scope>
    <source>
        <strain evidence="10 11">D2a</strain>
    </source>
</reference>
<comment type="similarity">
    <text evidence="2">Belongs to the TrkH potassium transport family.</text>
</comment>
<keyword evidence="11" id="KW-1185">Reference proteome</keyword>
<evidence type="ECO:0000256" key="1">
    <source>
        <dbReference type="ARBA" id="ARBA00004651"/>
    </source>
</evidence>
<comment type="caution">
    <text evidence="10">The sequence shown here is derived from an EMBL/GenBank/DDBJ whole genome shotgun (WGS) entry which is preliminary data.</text>
</comment>
<evidence type="ECO:0000256" key="8">
    <source>
        <dbReference type="ARBA" id="ARBA00023136"/>
    </source>
</evidence>
<keyword evidence="7" id="KW-0406">Ion transport</keyword>
<keyword evidence="8 9" id="KW-0472">Membrane</keyword>
<keyword evidence="6 9" id="KW-1133">Transmembrane helix</keyword>